<feature type="domain" description="START" evidence="1">
    <location>
        <begin position="15"/>
        <end position="188"/>
    </location>
</feature>
<dbReference type="AlphaFoldDB" id="A0AAU9IB94"/>
<dbReference type="GO" id="GO:0008289">
    <property type="term" value="F:lipid binding"/>
    <property type="evidence" value="ECO:0007669"/>
    <property type="project" value="InterPro"/>
</dbReference>
<name>A0AAU9IB94_9CILI</name>
<comment type="caution">
    <text evidence="2">The sequence shown here is derived from an EMBL/GenBank/DDBJ whole genome shotgun (WGS) entry which is preliminary data.</text>
</comment>
<dbReference type="PROSITE" id="PS50848">
    <property type="entry name" value="START"/>
    <property type="match status" value="1"/>
</dbReference>
<dbReference type="GO" id="GO:0005737">
    <property type="term" value="C:cytoplasm"/>
    <property type="evidence" value="ECO:0007669"/>
    <property type="project" value="UniProtKB-ARBA"/>
</dbReference>
<dbReference type="InterPro" id="IPR023393">
    <property type="entry name" value="START-like_dom_sf"/>
</dbReference>
<sequence>MEPNLEETCSTALERAQTEVLNLINNPQVRWENYKEKHGLTRQKIETDSGALIIKSAGTINKPGQIVFDTLWDDTKKVEWNSKLKETRLLHEFDSRIRIYYNSFKSPWPVKNRDFVFATRAISLGDDALITKISINTALCPEQAGFIRGEIKGSGILIHPVDKNSCVLTFVVSIDPKGSIPRSLVNKAQEEQSLAVHDIRQYVSRL</sequence>
<accession>A0AAU9IB94</accession>
<evidence type="ECO:0000259" key="1">
    <source>
        <dbReference type="PROSITE" id="PS50848"/>
    </source>
</evidence>
<dbReference type="InterPro" id="IPR051213">
    <property type="entry name" value="START_lipid_transfer"/>
</dbReference>
<organism evidence="2 3">
    <name type="scientific">Blepharisma stoltei</name>
    <dbReference type="NCBI Taxonomy" id="1481888"/>
    <lineage>
        <taxon>Eukaryota</taxon>
        <taxon>Sar</taxon>
        <taxon>Alveolata</taxon>
        <taxon>Ciliophora</taxon>
        <taxon>Postciliodesmatophora</taxon>
        <taxon>Heterotrichea</taxon>
        <taxon>Heterotrichida</taxon>
        <taxon>Blepharismidae</taxon>
        <taxon>Blepharisma</taxon>
    </lineage>
</organism>
<dbReference type="InterPro" id="IPR002913">
    <property type="entry name" value="START_lipid-bd_dom"/>
</dbReference>
<dbReference type="CDD" id="cd00177">
    <property type="entry name" value="START"/>
    <property type="match status" value="1"/>
</dbReference>
<dbReference type="PANTHER" id="PTHR19308:SF14">
    <property type="entry name" value="START DOMAIN-CONTAINING PROTEIN"/>
    <property type="match status" value="1"/>
</dbReference>
<keyword evidence="3" id="KW-1185">Reference proteome</keyword>
<dbReference type="SMART" id="SM00234">
    <property type="entry name" value="START"/>
    <property type="match status" value="1"/>
</dbReference>
<protein>
    <recommendedName>
        <fullName evidence="1">START domain-containing protein</fullName>
    </recommendedName>
</protein>
<proteinExistence type="predicted"/>
<evidence type="ECO:0000313" key="2">
    <source>
        <dbReference type="EMBL" id="CAG9312304.1"/>
    </source>
</evidence>
<dbReference type="Pfam" id="PF01852">
    <property type="entry name" value="START"/>
    <property type="match status" value="1"/>
</dbReference>
<dbReference type="PANTHER" id="PTHR19308">
    <property type="entry name" value="PHOSPHATIDYLCHOLINE TRANSFER PROTEIN"/>
    <property type="match status" value="1"/>
</dbReference>
<dbReference type="Proteomes" id="UP001162131">
    <property type="component" value="Unassembled WGS sequence"/>
</dbReference>
<dbReference type="Gene3D" id="3.30.530.20">
    <property type="match status" value="1"/>
</dbReference>
<dbReference type="EMBL" id="CAJZBQ010000005">
    <property type="protein sequence ID" value="CAG9312304.1"/>
    <property type="molecule type" value="Genomic_DNA"/>
</dbReference>
<evidence type="ECO:0000313" key="3">
    <source>
        <dbReference type="Proteomes" id="UP001162131"/>
    </source>
</evidence>
<reference evidence="2" key="1">
    <citation type="submission" date="2021-09" db="EMBL/GenBank/DDBJ databases">
        <authorList>
            <consortium name="AG Swart"/>
            <person name="Singh M."/>
            <person name="Singh A."/>
            <person name="Seah K."/>
            <person name="Emmerich C."/>
        </authorList>
    </citation>
    <scope>NUCLEOTIDE SEQUENCE</scope>
    <source>
        <strain evidence="2">ATCC30299</strain>
    </source>
</reference>
<dbReference type="SUPFAM" id="SSF55961">
    <property type="entry name" value="Bet v1-like"/>
    <property type="match status" value="1"/>
</dbReference>
<gene>
    <name evidence="2" type="ORF">BSTOLATCC_MIC5546</name>
</gene>